<dbReference type="InterPro" id="IPR000086">
    <property type="entry name" value="NUDIX_hydrolase_dom"/>
</dbReference>
<dbReference type="InterPro" id="IPR015797">
    <property type="entry name" value="NUDIX_hydrolase-like_dom_sf"/>
</dbReference>
<dbReference type="CDD" id="cd03673">
    <property type="entry name" value="NUDIX_Ap6A_hydrolase"/>
    <property type="match status" value="1"/>
</dbReference>
<dbReference type="GO" id="GO:0006167">
    <property type="term" value="P:AMP biosynthetic process"/>
    <property type="evidence" value="ECO:0007669"/>
    <property type="project" value="TreeGrafter"/>
</dbReference>
<feature type="region of interest" description="Disordered" evidence="2">
    <location>
        <begin position="1"/>
        <end position="43"/>
    </location>
</feature>
<evidence type="ECO:0000259" key="3">
    <source>
        <dbReference type="PROSITE" id="PS51462"/>
    </source>
</evidence>
<dbReference type="GO" id="GO:0004081">
    <property type="term" value="F:bis(5'-nucleosyl)-tetraphosphatase (asymmetrical) activity"/>
    <property type="evidence" value="ECO:0007669"/>
    <property type="project" value="TreeGrafter"/>
</dbReference>
<dbReference type="SMART" id="SM00855">
    <property type="entry name" value="PGAM"/>
    <property type="match status" value="1"/>
</dbReference>
<evidence type="ECO:0000256" key="2">
    <source>
        <dbReference type="SAM" id="MobiDB-lite"/>
    </source>
</evidence>
<dbReference type="GO" id="GO:0006754">
    <property type="term" value="P:ATP biosynthetic process"/>
    <property type="evidence" value="ECO:0007669"/>
    <property type="project" value="TreeGrafter"/>
</dbReference>
<dbReference type="SUPFAM" id="SSF55811">
    <property type="entry name" value="Nudix"/>
    <property type="match status" value="1"/>
</dbReference>
<dbReference type="Gene3D" id="3.40.50.1240">
    <property type="entry name" value="Phosphoglycerate mutase-like"/>
    <property type="match status" value="1"/>
</dbReference>
<name>A0A2V1K610_9ACTO</name>
<dbReference type="RefSeq" id="WP_109093856.1">
    <property type="nucleotide sequence ID" value="NZ_QETB01000004.1"/>
</dbReference>
<dbReference type="Pfam" id="PF00293">
    <property type="entry name" value="NUDIX"/>
    <property type="match status" value="1"/>
</dbReference>
<keyword evidence="5" id="KW-1185">Reference proteome</keyword>
<accession>A0A2V1K610</accession>
<dbReference type="PANTHER" id="PTHR21340:SF0">
    <property type="entry name" value="BIS(5'-NUCLEOSYL)-TETRAPHOSPHATASE [ASYMMETRICAL]"/>
    <property type="match status" value="1"/>
</dbReference>
<protein>
    <submittedName>
        <fullName evidence="4">NUDIX hydrolase</fullName>
    </submittedName>
</protein>
<evidence type="ECO:0000313" key="5">
    <source>
        <dbReference type="Proteomes" id="UP000245283"/>
    </source>
</evidence>
<dbReference type="InterPro" id="IPR051325">
    <property type="entry name" value="Nudix_hydrolase_domain"/>
</dbReference>
<organism evidence="4 5">
    <name type="scientific">Ancrocorticia populi</name>
    <dbReference type="NCBI Taxonomy" id="2175228"/>
    <lineage>
        <taxon>Bacteria</taxon>
        <taxon>Bacillati</taxon>
        <taxon>Actinomycetota</taxon>
        <taxon>Actinomycetes</taxon>
        <taxon>Actinomycetales</taxon>
        <taxon>Actinomycetaceae</taxon>
        <taxon>Ancrocorticia</taxon>
    </lineage>
</organism>
<dbReference type="InterPro" id="IPR013078">
    <property type="entry name" value="His_Pase_superF_clade-1"/>
</dbReference>
<dbReference type="Proteomes" id="UP000245283">
    <property type="component" value="Unassembled WGS sequence"/>
</dbReference>
<reference evidence="5" key="1">
    <citation type="submission" date="2018-05" db="EMBL/GenBank/DDBJ databases">
        <authorList>
            <person name="Li Y."/>
        </authorList>
    </citation>
    <scope>NUCLEOTIDE SEQUENCE [LARGE SCALE GENOMIC DNA]</scope>
    <source>
        <strain evidence="5">sk1b4</strain>
    </source>
</reference>
<gene>
    <name evidence="4" type="ORF">DD236_07990</name>
</gene>
<dbReference type="Pfam" id="PF00300">
    <property type="entry name" value="His_Phos_1"/>
    <property type="match status" value="1"/>
</dbReference>
<dbReference type="SUPFAM" id="SSF53254">
    <property type="entry name" value="Phosphoglycerate mutase-like"/>
    <property type="match status" value="1"/>
</dbReference>
<dbReference type="PANTHER" id="PTHR21340">
    <property type="entry name" value="DIADENOSINE 5,5-P1,P4-TETRAPHOSPHATE PYROPHOSPHOHYDROLASE MUTT"/>
    <property type="match status" value="1"/>
</dbReference>
<keyword evidence="1 4" id="KW-0378">Hydrolase</keyword>
<dbReference type="PROSITE" id="PS51462">
    <property type="entry name" value="NUDIX"/>
    <property type="match status" value="1"/>
</dbReference>
<feature type="domain" description="Nudix hydrolase" evidence="3">
    <location>
        <begin position="40"/>
        <end position="177"/>
    </location>
</feature>
<evidence type="ECO:0000256" key="1">
    <source>
        <dbReference type="ARBA" id="ARBA00022801"/>
    </source>
</evidence>
<evidence type="ECO:0000313" key="4">
    <source>
        <dbReference type="EMBL" id="PWF26029.1"/>
    </source>
</evidence>
<dbReference type="AlphaFoldDB" id="A0A2V1K610"/>
<dbReference type="OrthoDB" id="4287477at2"/>
<dbReference type="InterPro" id="IPR029033">
    <property type="entry name" value="His_PPase_superfam"/>
</dbReference>
<dbReference type="EMBL" id="QETB01000004">
    <property type="protein sequence ID" value="PWF26029.1"/>
    <property type="molecule type" value="Genomic_DNA"/>
</dbReference>
<comment type="caution">
    <text evidence="4">The sequence shown here is derived from an EMBL/GenBank/DDBJ whole genome shotgun (WGS) entry which is preliminary data.</text>
</comment>
<dbReference type="Gene3D" id="3.90.79.10">
    <property type="entry name" value="Nucleoside Triphosphate Pyrophosphohydrolase"/>
    <property type="match status" value="1"/>
</dbReference>
<dbReference type="CDD" id="cd07067">
    <property type="entry name" value="HP_PGM_like"/>
    <property type="match status" value="1"/>
</dbReference>
<sequence>MSGDLEVEANGEPGEPDSVLRDEKAGGAHKRQPTQSTKSDLRAAGGIVWRRRGRRLEVVLIHRPRYDDWSFPKGKIKENEDLRTCAIREITEETQLNVALSRPAGTIRYRLANGLLKEVTYWVCHELESSHPALKARPKIKPASKNEIDQVLWVPLSEAMVMLTSEQDREVLGRVVDMWSDGKLDTTPVILVRHARAVKRSNWQKGKGTEETRPLTARGKEQAKVIARQLDAYGARQVTSSPWVRCMDTLQPYADAAHLRIIERPELTEHAYSKHKKPVARAVRDLIREAQETVVVCLHRPTLPSVFKSVSDRSPNGLSKKIPAKDPYLKTGELFVAHVAHPYGRAAQVVAVEQYRPTTR</sequence>
<proteinExistence type="predicted"/>